<name>A0A2M7W4U9_9BACT</name>
<dbReference type="Proteomes" id="UP000230137">
    <property type="component" value="Unassembled WGS sequence"/>
</dbReference>
<dbReference type="EMBL" id="PFQF01000028">
    <property type="protein sequence ID" value="PJA20401.1"/>
    <property type="molecule type" value="Genomic_DNA"/>
</dbReference>
<sequence length="102" mass="11195">MQGEETQNPVKDQLKSIPTSEVTEGLLRGEKNGISDGPYTLDELMGEEFRPKEIESPDSKPKSLNSSIPKPLPSKHLDSLRQNTGIPTRPLTIGSKKIDISP</sequence>
<protein>
    <submittedName>
        <fullName evidence="2">Uncharacterized protein</fullName>
    </submittedName>
</protein>
<evidence type="ECO:0000313" key="2">
    <source>
        <dbReference type="EMBL" id="PJA20401.1"/>
    </source>
</evidence>
<accession>A0A2M7W4U9</accession>
<evidence type="ECO:0000313" key="3">
    <source>
        <dbReference type="Proteomes" id="UP000230137"/>
    </source>
</evidence>
<gene>
    <name evidence="2" type="ORF">COX60_01700</name>
</gene>
<feature type="compositionally biased region" description="Polar residues" evidence="1">
    <location>
        <begin position="1"/>
        <end position="22"/>
    </location>
</feature>
<comment type="caution">
    <text evidence="2">The sequence shown here is derived from an EMBL/GenBank/DDBJ whole genome shotgun (WGS) entry which is preliminary data.</text>
</comment>
<dbReference type="AlphaFoldDB" id="A0A2M7W4U9"/>
<feature type="compositionally biased region" description="Basic and acidic residues" evidence="1">
    <location>
        <begin position="47"/>
        <end position="61"/>
    </location>
</feature>
<proteinExistence type="predicted"/>
<organism evidence="2 3">
    <name type="scientific">Candidatus Berkelbacteria bacterium CG_4_10_14_0_2_um_filter_35_9_33_12</name>
    <dbReference type="NCBI Taxonomy" id="1974499"/>
    <lineage>
        <taxon>Bacteria</taxon>
        <taxon>Candidatus Berkelbacteria</taxon>
    </lineage>
</organism>
<reference evidence="3" key="1">
    <citation type="submission" date="2017-09" db="EMBL/GenBank/DDBJ databases">
        <title>Depth-based differentiation of microbial function through sediment-hosted aquifers and enrichment of novel symbionts in the deep terrestrial subsurface.</title>
        <authorList>
            <person name="Probst A.J."/>
            <person name="Ladd B."/>
            <person name="Jarett J.K."/>
            <person name="Geller-Mcgrath D.E."/>
            <person name="Sieber C.M.K."/>
            <person name="Emerson J.B."/>
            <person name="Anantharaman K."/>
            <person name="Thomas B.C."/>
            <person name="Malmstrom R."/>
            <person name="Stieglmeier M."/>
            <person name="Klingl A."/>
            <person name="Woyke T."/>
            <person name="Ryan C.M."/>
            <person name="Banfield J.F."/>
        </authorList>
    </citation>
    <scope>NUCLEOTIDE SEQUENCE [LARGE SCALE GENOMIC DNA]</scope>
</reference>
<evidence type="ECO:0000256" key="1">
    <source>
        <dbReference type="SAM" id="MobiDB-lite"/>
    </source>
</evidence>
<feature type="region of interest" description="Disordered" evidence="1">
    <location>
        <begin position="1"/>
        <end position="102"/>
    </location>
</feature>